<name>M8DL67_9BACL</name>
<dbReference type="AlphaFoldDB" id="M8DL67"/>
<dbReference type="OrthoDB" id="2462046at2"/>
<dbReference type="Proteomes" id="UP000012081">
    <property type="component" value="Unassembled WGS sequence"/>
</dbReference>
<dbReference type="PATRIC" id="fig|1300222.3.peg.306"/>
<feature type="compositionally biased region" description="Basic and acidic residues" evidence="2">
    <location>
        <begin position="539"/>
        <end position="548"/>
    </location>
</feature>
<protein>
    <submittedName>
        <fullName evidence="3">Tape measure protein</fullName>
    </submittedName>
</protein>
<gene>
    <name evidence="3" type="ORF">I532_01460</name>
</gene>
<proteinExistence type="predicted"/>
<dbReference type="RefSeq" id="WP_003385943.1">
    <property type="nucleotide sequence ID" value="NZ_APBN01000001.1"/>
</dbReference>
<reference evidence="3 4" key="1">
    <citation type="submission" date="2013-03" db="EMBL/GenBank/DDBJ databases">
        <title>Assembly of a new bacterial strain Brevibacillus borstelensis AK1.</title>
        <authorList>
            <person name="Rajan I."/>
            <person name="PoliReddy D."/>
            <person name="Sugumar T."/>
            <person name="Rathinam K."/>
            <person name="Alqarawi S."/>
            <person name="Khalil A.B."/>
            <person name="Sivakumar N."/>
        </authorList>
    </citation>
    <scope>NUCLEOTIDE SEQUENCE [LARGE SCALE GENOMIC DNA]</scope>
    <source>
        <strain evidence="3 4">AK1</strain>
    </source>
</reference>
<keyword evidence="1" id="KW-0175">Coiled coil</keyword>
<dbReference type="STRING" id="1300222.I532_01460"/>
<comment type="caution">
    <text evidence="3">The sequence shown here is derived from an EMBL/GenBank/DDBJ whole genome shotgun (WGS) entry which is preliminary data.</text>
</comment>
<keyword evidence="4" id="KW-1185">Reference proteome</keyword>
<evidence type="ECO:0000313" key="3">
    <source>
        <dbReference type="EMBL" id="EMT54232.1"/>
    </source>
</evidence>
<dbReference type="PANTHER" id="PTHR21525">
    <property type="entry name" value="MOTILE SPERM PROTEIN"/>
    <property type="match status" value="1"/>
</dbReference>
<evidence type="ECO:0000256" key="1">
    <source>
        <dbReference type="SAM" id="Coils"/>
    </source>
</evidence>
<sequence length="829" mass="88384">MGNVVGITAFLQAKNGLSPELNGVVKATRKATKEMLGLDDATQEMIKEMRKIKQTAEQAERGFRREFDKMHREIQDLKRQLGILDSSRAHPKVNIDDKARREIAAIRQEVKALDGSKAKVQIEAANTGGGTDYAASGVAGGIAAYLGAGYIDQLTGETQANARRALLGDTPEELLQFQRQGQDLSLINPNVDRTYIKDLMTQAIRFNEQNGVDITRQALQLNAIRPDMGGVEEYQKAIFAMQQAWKDVTDVGRFGDTLAEIANKTTDIRGEALDSIVEYSTQVTKFLDTPEKLAALMKEMNGLWSIDKGFDALKEATIKLDNQGDMVNVLKTAYEAQGLDSEAAQKRAETESKTIASAIHSDNVADNQFAIAALLQTFGGIQDQKVRQELLNELGAGPGEDIAKAYAPLLQAAGRIGMADSSSFNYKGTLNQSFQTFIENDPLRGFVEAKTMLSNELMGLGIVIAQEISPVLKLFASGVRAAKEAFDDLPTWLALPALGTAIGLVTIGLWKLKVALSAATEAAIRRRLGADTDVDVLEKEKKGRDGKGPRGGKRSKWNPLNWGKKEPSVPERKWLTSKEATKKALAGALPDKTPISPKKGLVENLKSLGGLLPKSDTVLSGTKSAWEGVKSLGGGLVKKLPIIGMAVGASEILTAEDKLEAAGKVGAEALGGWGGAAAGAAIGSVVPGIGTAIGGIVGGIAGAFGGGALFDKVMSWWNDAPSTPPETPPHPRGMMKISREEVNQLRPTPPVMGPPIPPVSPVGGKVTEKPKVVSVTIPQVTIPLHAQGVLQDIPTMLKMLSDPSVGQKIKDLIEKALIDALETRGGVAT</sequence>
<feature type="coiled-coil region" evidence="1">
    <location>
        <begin position="38"/>
        <end position="80"/>
    </location>
</feature>
<evidence type="ECO:0000256" key="2">
    <source>
        <dbReference type="SAM" id="MobiDB-lite"/>
    </source>
</evidence>
<organism evidence="3 4">
    <name type="scientific">Brevibacillus borstelensis AK1</name>
    <dbReference type="NCBI Taxonomy" id="1300222"/>
    <lineage>
        <taxon>Bacteria</taxon>
        <taxon>Bacillati</taxon>
        <taxon>Bacillota</taxon>
        <taxon>Bacilli</taxon>
        <taxon>Bacillales</taxon>
        <taxon>Paenibacillaceae</taxon>
        <taxon>Brevibacillus</taxon>
    </lineage>
</organism>
<accession>M8DL67</accession>
<feature type="region of interest" description="Disordered" evidence="2">
    <location>
        <begin position="539"/>
        <end position="569"/>
    </location>
</feature>
<dbReference type="EMBL" id="APBN01000001">
    <property type="protein sequence ID" value="EMT54232.1"/>
    <property type="molecule type" value="Genomic_DNA"/>
</dbReference>
<evidence type="ECO:0000313" key="4">
    <source>
        <dbReference type="Proteomes" id="UP000012081"/>
    </source>
</evidence>
<dbReference type="PANTHER" id="PTHR21525:SF9">
    <property type="entry name" value="CHANNEL_COLICIN DOMAIN-CONTAINING PROTEIN"/>
    <property type="match status" value="1"/>
</dbReference>